<gene>
    <name evidence="2" type="ORF">K443DRAFT_61972</name>
</gene>
<dbReference type="HOGENOM" id="CLU_2171487_0_0_1"/>
<organism evidence="2 3">
    <name type="scientific">Laccaria amethystina LaAM-08-1</name>
    <dbReference type="NCBI Taxonomy" id="1095629"/>
    <lineage>
        <taxon>Eukaryota</taxon>
        <taxon>Fungi</taxon>
        <taxon>Dikarya</taxon>
        <taxon>Basidiomycota</taxon>
        <taxon>Agaricomycotina</taxon>
        <taxon>Agaricomycetes</taxon>
        <taxon>Agaricomycetidae</taxon>
        <taxon>Agaricales</taxon>
        <taxon>Agaricineae</taxon>
        <taxon>Hydnangiaceae</taxon>
        <taxon>Laccaria</taxon>
    </lineage>
</organism>
<dbReference type="OrthoDB" id="3018433at2759"/>
<keyword evidence="3" id="KW-1185">Reference proteome</keyword>
<reference evidence="3" key="2">
    <citation type="submission" date="2015-01" db="EMBL/GenBank/DDBJ databases">
        <title>Evolutionary Origins and Diversification of the Mycorrhizal Mutualists.</title>
        <authorList>
            <consortium name="DOE Joint Genome Institute"/>
            <consortium name="Mycorrhizal Genomics Consortium"/>
            <person name="Kohler A."/>
            <person name="Kuo A."/>
            <person name="Nagy L.G."/>
            <person name="Floudas D."/>
            <person name="Copeland A."/>
            <person name="Barry K.W."/>
            <person name="Cichocki N."/>
            <person name="Veneault-Fourrey C."/>
            <person name="LaButti K."/>
            <person name="Lindquist E.A."/>
            <person name="Lipzen A."/>
            <person name="Lundell T."/>
            <person name="Morin E."/>
            <person name="Murat C."/>
            <person name="Riley R."/>
            <person name="Ohm R."/>
            <person name="Sun H."/>
            <person name="Tunlid A."/>
            <person name="Henrissat B."/>
            <person name="Grigoriev I.V."/>
            <person name="Hibbett D.S."/>
            <person name="Martin F."/>
        </authorList>
    </citation>
    <scope>NUCLEOTIDE SEQUENCE [LARGE SCALE GENOMIC DNA]</scope>
    <source>
        <strain evidence="3">LaAM-08-1</strain>
    </source>
</reference>
<feature type="non-terminal residue" evidence="2">
    <location>
        <position position="1"/>
    </location>
</feature>
<evidence type="ECO:0000259" key="1">
    <source>
        <dbReference type="Pfam" id="PF20415"/>
    </source>
</evidence>
<name>A0A0C9XFC0_9AGAR</name>
<sequence length="118" mass="13203">DWKSDQASNQPCHELLTFCCPSFPKPVIVFPRDAQHPFVTVRDVLAAVHDANCVFTIEFYYLPPTYNLWDSPTERVQTLQSQAAISDVNVGQLITEFLPGSSVWAGISPSPPEPDVWI</sequence>
<dbReference type="AlphaFoldDB" id="A0A0C9XFC0"/>
<protein>
    <recommendedName>
        <fullName evidence="1">DUF6699 domain-containing protein</fullName>
    </recommendedName>
</protein>
<proteinExistence type="predicted"/>
<dbReference type="EMBL" id="KN838578">
    <property type="protein sequence ID" value="KIK03586.1"/>
    <property type="molecule type" value="Genomic_DNA"/>
</dbReference>
<evidence type="ECO:0000313" key="3">
    <source>
        <dbReference type="Proteomes" id="UP000054477"/>
    </source>
</evidence>
<dbReference type="Proteomes" id="UP000054477">
    <property type="component" value="Unassembled WGS sequence"/>
</dbReference>
<accession>A0A0C9XFC0</accession>
<dbReference type="Pfam" id="PF20415">
    <property type="entry name" value="DUF6699"/>
    <property type="match status" value="1"/>
</dbReference>
<feature type="non-terminal residue" evidence="2">
    <location>
        <position position="118"/>
    </location>
</feature>
<feature type="domain" description="DUF6699" evidence="1">
    <location>
        <begin position="5"/>
        <end position="108"/>
    </location>
</feature>
<reference evidence="2 3" key="1">
    <citation type="submission" date="2014-04" db="EMBL/GenBank/DDBJ databases">
        <authorList>
            <consortium name="DOE Joint Genome Institute"/>
            <person name="Kuo A."/>
            <person name="Kohler A."/>
            <person name="Nagy L.G."/>
            <person name="Floudas D."/>
            <person name="Copeland A."/>
            <person name="Barry K.W."/>
            <person name="Cichocki N."/>
            <person name="Veneault-Fourrey C."/>
            <person name="LaButti K."/>
            <person name="Lindquist E.A."/>
            <person name="Lipzen A."/>
            <person name="Lundell T."/>
            <person name="Morin E."/>
            <person name="Murat C."/>
            <person name="Sun H."/>
            <person name="Tunlid A."/>
            <person name="Henrissat B."/>
            <person name="Grigoriev I.V."/>
            <person name="Hibbett D.S."/>
            <person name="Martin F."/>
            <person name="Nordberg H.P."/>
            <person name="Cantor M.N."/>
            <person name="Hua S.X."/>
        </authorList>
    </citation>
    <scope>NUCLEOTIDE SEQUENCE [LARGE SCALE GENOMIC DNA]</scope>
    <source>
        <strain evidence="2 3">LaAM-08-1</strain>
    </source>
</reference>
<evidence type="ECO:0000313" key="2">
    <source>
        <dbReference type="EMBL" id="KIK03586.1"/>
    </source>
</evidence>
<dbReference type="InterPro" id="IPR046522">
    <property type="entry name" value="DUF6699"/>
</dbReference>